<comment type="caution">
    <text evidence="4">The sequence shown here is derived from an EMBL/GenBank/DDBJ whole genome shotgun (WGS) entry which is preliminary data.</text>
</comment>
<dbReference type="AlphaFoldDB" id="A0A196SFD1"/>
<dbReference type="OrthoDB" id="339764at2759"/>
<dbReference type="STRING" id="478820.A0A196SFD1"/>
<protein>
    <submittedName>
        <fullName evidence="4">Aldehyde reductase, NADPH-dependent</fullName>
    </submittedName>
</protein>
<dbReference type="GO" id="GO:0005829">
    <property type="term" value="C:cytosol"/>
    <property type="evidence" value="ECO:0007669"/>
    <property type="project" value="TreeGrafter"/>
</dbReference>
<evidence type="ECO:0000256" key="1">
    <source>
        <dbReference type="ARBA" id="ARBA00023002"/>
    </source>
</evidence>
<dbReference type="InterPro" id="IPR056798">
    <property type="entry name" value="ADH_Fe_C"/>
</dbReference>
<dbReference type="InterPro" id="IPR001670">
    <property type="entry name" value="ADH_Fe/GldA"/>
</dbReference>
<dbReference type="FunFam" id="3.40.50.1970:FF:000003">
    <property type="entry name" value="Alcohol dehydrogenase, iron-containing"/>
    <property type="match status" value="1"/>
</dbReference>
<gene>
    <name evidence="4" type="ORF">AV274_3590</name>
</gene>
<keyword evidence="5" id="KW-1185">Reference proteome</keyword>
<evidence type="ECO:0000259" key="3">
    <source>
        <dbReference type="Pfam" id="PF25137"/>
    </source>
</evidence>
<accession>A0A196SFD1</accession>
<dbReference type="PANTHER" id="PTHR43633">
    <property type="entry name" value="ALCOHOL DEHYDROGENASE YQHD"/>
    <property type="match status" value="1"/>
</dbReference>
<dbReference type="InterPro" id="IPR018211">
    <property type="entry name" value="ADH_Fe_CS"/>
</dbReference>
<evidence type="ECO:0000259" key="2">
    <source>
        <dbReference type="Pfam" id="PF00465"/>
    </source>
</evidence>
<dbReference type="GO" id="GO:0046872">
    <property type="term" value="F:metal ion binding"/>
    <property type="evidence" value="ECO:0007669"/>
    <property type="project" value="InterPro"/>
</dbReference>
<dbReference type="GO" id="GO:1990002">
    <property type="term" value="F:methylglyoxal reductase (NADPH) (acetol producing) activity"/>
    <property type="evidence" value="ECO:0007669"/>
    <property type="project" value="TreeGrafter"/>
</dbReference>
<dbReference type="Gene3D" id="1.20.1090.10">
    <property type="entry name" value="Dehydroquinate synthase-like - alpha domain"/>
    <property type="match status" value="1"/>
</dbReference>
<dbReference type="Gene3D" id="3.40.50.1970">
    <property type="match status" value="1"/>
</dbReference>
<reference evidence="4 5" key="1">
    <citation type="submission" date="2016-05" db="EMBL/GenBank/DDBJ databases">
        <title>Nuclear genome of Blastocystis sp. subtype 1 NandII.</title>
        <authorList>
            <person name="Gentekaki E."/>
            <person name="Curtis B."/>
            <person name="Stairs C."/>
            <person name="Eme L."/>
            <person name="Herman E."/>
            <person name="Klimes V."/>
            <person name="Arias M.C."/>
            <person name="Elias M."/>
            <person name="Hilliou F."/>
            <person name="Klute M."/>
            <person name="Malik S.-B."/>
            <person name="Pightling A."/>
            <person name="Rachubinski R."/>
            <person name="Salas D."/>
            <person name="Schlacht A."/>
            <person name="Suga H."/>
            <person name="Archibald J."/>
            <person name="Ball S.G."/>
            <person name="Clark G."/>
            <person name="Dacks J."/>
            <person name="Van Der Giezen M."/>
            <person name="Tsaousis A."/>
            <person name="Roger A."/>
        </authorList>
    </citation>
    <scope>NUCLEOTIDE SEQUENCE [LARGE SCALE GENOMIC DNA]</scope>
    <source>
        <strain evidence="5">ATCC 50177 / NandII</strain>
    </source>
</reference>
<dbReference type="GO" id="GO:0008106">
    <property type="term" value="F:alcohol dehydrogenase (NADP+) activity"/>
    <property type="evidence" value="ECO:0007669"/>
    <property type="project" value="TreeGrafter"/>
</dbReference>
<dbReference type="InterPro" id="IPR044731">
    <property type="entry name" value="BDH-like"/>
</dbReference>
<evidence type="ECO:0000313" key="4">
    <source>
        <dbReference type="EMBL" id="OAO14679.1"/>
    </source>
</evidence>
<evidence type="ECO:0000313" key="5">
    <source>
        <dbReference type="Proteomes" id="UP000078348"/>
    </source>
</evidence>
<feature type="domain" description="Fe-containing alcohol dehydrogenase-like C-terminal" evidence="3">
    <location>
        <begin position="193"/>
        <end position="351"/>
    </location>
</feature>
<dbReference type="Pfam" id="PF25137">
    <property type="entry name" value="ADH_Fe_C"/>
    <property type="match status" value="1"/>
</dbReference>
<keyword evidence="1" id="KW-0560">Oxidoreductase</keyword>
<dbReference type="Proteomes" id="UP000078348">
    <property type="component" value="Unassembled WGS sequence"/>
</dbReference>
<dbReference type="Pfam" id="PF00465">
    <property type="entry name" value="Fe-ADH"/>
    <property type="match status" value="1"/>
</dbReference>
<name>A0A196SFD1_BLAHN</name>
<organism evidence="4 5">
    <name type="scientific">Blastocystis sp. subtype 1 (strain ATCC 50177 / NandII)</name>
    <dbReference type="NCBI Taxonomy" id="478820"/>
    <lineage>
        <taxon>Eukaryota</taxon>
        <taxon>Sar</taxon>
        <taxon>Stramenopiles</taxon>
        <taxon>Bigyra</taxon>
        <taxon>Opalozoa</taxon>
        <taxon>Opalinata</taxon>
        <taxon>Blastocystidae</taxon>
        <taxon>Blastocystis</taxon>
    </lineage>
</organism>
<dbReference type="PROSITE" id="PS00060">
    <property type="entry name" value="ADH_IRON_2"/>
    <property type="match status" value="1"/>
</dbReference>
<sequence>MSGVKNFNYANPTRIVFGKGEIKRLSELVPKNSIVFMTYGGGSIKRNGVYDQVMDALKGYEIIEFGGIEANPDFDTLVKAVDVVKKLDMSRVFLLAVGGGSVADGTKFIAAACKYTKSDDLWNLVLAGGSDLEGALPMACVMTLPATGSESNWGAVVSCRRLNCKYSVRNPVLFPVFSILDPETTMSLPERQTINGVVDSFVHVCEQYLTVCANADVQDRYAEALCKVLIDNGRLIMKDPKNYAARANIMWASTQALNRWITQGVVDDWSTHMIGHELTAYLGMDHARTLACIQPRVLKFQFEAKKAKLVQMGRRVFDLEGDDDEALAHKTIDCIVEFYEKDMKMPTHISAFVESDDKSWVDRLYKKFTERHTVLGENKAITPNAVKQIILDSY</sequence>
<dbReference type="GO" id="GO:1990362">
    <property type="term" value="F:butanol dehydrogenase (NAD+) activity"/>
    <property type="evidence" value="ECO:0007669"/>
    <property type="project" value="InterPro"/>
</dbReference>
<proteinExistence type="predicted"/>
<feature type="domain" description="Alcohol dehydrogenase iron-type/glycerol dehydrogenase GldA" evidence="2">
    <location>
        <begin position="12"/>
        <end position="182"/>
    </location>
</feature>
<dbReference type="CDD" id="cd08187">
    <property type="entry name" value="BDH"/>
    <property type="match status" value="1"/>
</dbReference>
<dbReference type="EMBL" id="LXWW01000219">
    <property type="protein sequence ID" value="OAO14679.1"/>
    <property type="molecule type" value="Genomic_DNA"/>
</dbReference>
<dbReference type="SUPFAM" id="SSF56796">
    <property type="entry name" value="Dehydroquinate synthase-like"/>
    <property type="match status" value="1"/>
</dbReference>
<dbReference type="PANTHER" id="PTHR43633:SF1">
    <property type="entry name" value="ALCOHOL DEHYDROGENASE YQHD"/>
    <property type="match status" value="1"/>
</dbReference>